<dbReference type="RefSeq" id="WP_179965693.1">
    <property type="nucleotide sequence ID" value="NZ_CP038241.1"/>
</dbReference>
<dbReference type="SUPFAM" id="SSF48371">
    <property type="entry name" value="ARM repeat"/>
    <property type="match status" value="1"/>
</dbReference>
<dbReference type="Proteomes" id="UP000502004">
    <property type="component" value="Chromosome"/>
</dbReference>
<dbReference type="InterPro" id="IPR036770">
    <property type="entry name" value="Ankyrin_rpt-contain_sf"/>
</dbReference>
<evidence type="ECO:0000313" key="3">
    <source>
        <dbReference type="EMBL" id="QIV96278.1"/>
    </source>
</evidence>
<dbReference type="InterPro" id="IPR016024">
    <property type="entry name" value="ARM-type_fold"/>
</dbReference>
<keyword evidence="2" id="KW-0040">ANK repeat</keyword>
<evidence type="ECO:0000313" key="4">
    <source>
        <dbReference type="Proteomes" id="UP000502004"/>
    </source>
</evidence>
<dbReference type="PANTHER" id="PTHR24188:SF29">
    <property type="entry name" value="GH09064P"/>
    <property type="match status" value="1"/>
</dbReference>
<keyword evidence="4" id="KW-1185">Reference proteome</keyword>
<organism evidence="3 4">
    <name type="scientific">Allofrancisella inopinata</name>
    <dbReference type="NCBI Taxonomy" id="1085647"/>
    <lineage>
        <taxon>Bacteria</taxon>
        <taxon>Pseudomonadati</taxon>
        <taxon>Pseudomonadota</taxon>
        <taxon>Gammaproteobacteria</taxon>
        <taxon>Thiotrichales</taxon>
        <taxon>Francisellaceae</taxon>
        <taxon>Allofrancisella</taxon>
    </lineage>
</organism>
<proteinExistence type="predicted"/>
<dbReference type="Gene3D" id="1.25.40.20">
    <property type="entry name" value="Ankyrin repeat-containing domain"/>
    <property type="match status" value="1"/>
</dbReference>
<keyword evidence="1" id="KW-0677">Repeat</keyword>
<dbReference type="InterPro" id="IPR002110">
    <property type="entry name" value="Ankyrin_rpt"/>
</dbReference>
<dbReference type="SMART" id="SM00248">
    <property type="entry name" value="ANK"/>
    <property type="match status" value="7"/>
</dbReference>
<dbReference type="EMBL" id="CP038241">
    <property type="protein sequence ID" value="QIV96278.1"/>
    <property type="molecule type" value="Genomic_DNA"/>
</dbReference>
<gene>
    <name evidence="3" type="ORF">E4K63_05300</name>
</gene>
<reference evidence="3 4" key="1">
    <citation type="submission" date="2019-03" db="EMBL/GenBank/DDBJ databases">
        <title>Complete Genome Sequence of Allofrancisella inopinata Strain SYSU YG23 Isolated from Water-Cooling Systems in China.</title>
        <authorList>
            <person name="Ohrman C."/>
            <person name="Uneklint I."/>
            <person name="Sjodin A."/>
        </authorList>
    </citation>
    <scope>NUCLEOTIDE SEQUENCE [LARGE SCALE GENOMIC DNA]</scope>
    <source>
        <strain evidence="3 4">SYSU YG23</strain>
    </source>
</reference>
<dbReference type="AlphaFoldDB" id="A0AAE6YIB1"/>
<evidence type="ECO:0000256" key="2">
    <source>
        <dbReference type="ARBA" id="ARBA00023043"/>
    </source>
</evidence>
<sequence length="865" mass="95828">MKILPLMKRLGYTINEGGMCYGIAFMAIQAIIRNDINTYVNRLRFINGYDDKLRNYQVINLNPLPKHHELDTIYINPTNKKYSFRYNKEGINEFISGTIPAEIANEINSISLPLIIPNKEELKKLKAFFAIELLAKHIEKAEVSRAKNITSPEQHKLLNIKPWLDGVTVYHGLKSPKDLSVEEEAVWNKNFNTWDGDNKPFTHQDYNRGVKLFKNLNNKSQVSFIDSQQNKANLKYNNSELNFDPNKDAKKQKDNSIYLLQKHVGIYNKKNIGEIINFLNNNPSTPIACSLSRSGHTIAIGNSKKMGYHLIDHDRYKKSINLDSLHQDVMKHLFREESYDPKREYAISILVFGAEKPQGNLVPKNTFGLTEGEYWKFLMSNTNMSSDAGLLHLALQDGHAEAVENYIKAIEKVNINNTDKQKLLAAKDPAGVSGLFMALQKGHAAAVKSYIEAVININGINKQELLAAKNSNGAPGFFMALQKGHAAAVENYIKAIANINGINKQELLAAKNSNGGPGLFMALQDGHAEAVENYIKAIANINDINKQELLAAKNPNGAPGLFMALQKGHAAAVENYIKAIANINGINKQELLAAKNSEGVPGFYAVLYNGNTEAVKSYIEAVININGVNKQELLAAKNSNGGPGLYAALYNGNTEAVKSYIEAAININGINKQELLAAKNSEGVPGLYVALYNGNTEAVKSYIEAVININGVNKQELLAAKNSNGAPGFYAVLYKGNTEAVKSYIEAVININGVNKQELLAAKNSNGGPGLFMALQNGHADTIAVYLKINDNDNSYADYIMQEYKTNHKSLKNQLLAWAGNYKPEMKKDKDSYKLLVTLLSFNRGFINKNTTKSMKALNNILHWQ</sequence>
<accession>A0AAE6YIB1</accession>
<dbReference type="KEGG" id="aii:E4K63_05300"/>
<name>A0AAE6YIB1_9GAMM</name>
<protein>
    <submittedName>
        <fullName evidence="3">Ankyrin repeat domain-containing protein</fullName>
    </submittedName>
</protein>
<evidence type="ECO:0000256" key="1">
    <source>
        <dbReference type="ARBA" id="ARBA00022737"/>
    </source>
</evidence>
<dbReference type="PANTHER" id="PTHR24188">
    <property type="entry name" value="ANKYRIN REPEAT PROTEIN"/>
    <property type="match status" value="1"/>
</dbReference>